<accession>A0AAD7ZE46</accession>
<protein>
    <submittedName>
        <fullName evidence="2">Uncharacterized protein</fullName>
    </submittedName>
</protein>
<reference evidence="2" key="1">
    <citation type="journal article" date="2023" name="IScience">
        <title>Live-bearing cockroach genome reveals convergent evolutionary mechanisms linked to viviparity in insects and beyond.</title>
        <authorList>
            <person name="Fouks B."/>
            <person name="Harrison M.C."/>
            <person name="Mikhailova A.A."/>
            <person name="Marchal E."/>
            <person name="English S."/>
            <person name="Carruthers M."/>
            <person name="Jennings E.C."/>
            <person name="Chiamaka E.L."/>
            <person name="Frigard R.A."/>
            <person name="Pippel M."/>
            <person name="Attardo G.M."/>
            <person name="Benoit J.B."/>
            <person name="Bornberg-Bauer E."/>
            <person name="Tobe S.S."/>
        </authorList>
    </citation>
    <scope>NUCLEOTIDE SEQUENCE</scope>
    <source>
        <strain evidence="2">Stay&amp;Tobe</strain>
    </source>
</reference>
<keyword evidence="1" id="KW-0812">Transmembrane</keyword>
<feature type="transmembrane region" description="Helical" evidence="1">
    <location>
        <begin position="64"/>
        <end position="89"/>
    </location>
</feature>
<dbReference type="AlphaFoldDB" id="A0AAD7ZE46"/>
<comment type="caution">
    <text evidence="2">The sequence shown here is derived from an EMBL/GenBank/DDBJ whole genome shotgun (WGS) entry which is preliminary data.</text>
</comment>
<evidence type="ECO:0000313" key="3">
    <source>
        <dbReference type="Proteomes" id="UP001233999"/>
    </source>
</evidence>
<dbReference type="Proteomes" id="UP001233999">
    <property type="component" value="Unassembled WGS sequence"/>
</dbReference>
<reference evidence="2" key="2">
    <citation type="submission" date="2023-05" db="EMBL/GenBank/DDBJ databases">
        <authorList>
            <person name="Fouks B."/>
        </authorList>
    </citation>
    <scope>NUCLEOTIDE SEQUENCE</scope>
    <source>
        <strain evidence="2">Stay&amp;Tobe</strain>
        <tissue evidence="2">Testes</tissue>
    </source>
</reference>
<name>A0AAD7ZE46_DIPPU</name>
<keyword evidence="1" id="KW-0472">Membrane</keyword>
<sequence>TPTTLVRNNVPGFLIRYNVSTREIRWENFYNLHMIFNTNYIKSVFDFVPRSVQHVHLTAETRVYFLHILYVYTFLTSIYSKMFAFLVTLHWVKNFRTPSEVWVVSPIFSFLVMLSPGITLPGPGIYVCVHKRYYVFATLLYVLGAGPNFATFQSYTMRMPTDVKWFTLWNHGLQPTYARNLNSPVQLDVAALSYFVRSVIRSSGECFQYDCTSFLTGDVIQCPSPHHIPLNAKLVNTFALAGILSKKLDIFILISIRKIRWFLNLEPLLIVAIHISHDPVI</sequence>
<keyword evidence="3" id="KW-1185">Reference proteome</keyword>
<feature type="transmembrane region" description="Helical" evidence="1">
    <location>
        <begin position="101"/>
        <end position="121"/>
    </location>
</feature>
<feature type="non-terminal residue" evidence="2">
    <location>
        <position position="1"/>
    </location>
</feature>
<evidence type="ECO:0000313" key="2">
    <source>
        <dbReference type="EMBL" id="KAJ9578904.1"/>
    </source>
</evidence>
<organism evidence="2 3">
    <name type="scientific">Diploptera punctata</name>
    <name type="common">Pacific beetle cockroach</name>
    <dbReference type="NCBI Taxonomy" id="6984"/>
    <lineage>
        <taxon>Eukaryota</taxon>
        <taxon>Metazoa</taxon>
        <taxon>Ecdysozoa</taxon>
        <taxon>Arthropoda</taxon>
        <taxon>Hexapoda</taxon>
        <taxon>Insecta</taxon>
        <taxon>Pterygota</taxon>
        <taxon>Neoptera</taxon>
        <taxon>Polyneoptera</taxon>
        <taxon>Dictyoptera</taxon>
        <taxon>Blattodea</taxon>
        <taxon>Blaberoidea</taxon>
        <taxon>Blaberidae</taxon>
        <taxon>Diplopterinae</taxon>
        <taxon>Diploptera</taxon>
    </lineage>
</organism>
<feature type="transmembrane region" description="Helical" evidence="1">
    <location>
        <begin position="133"/>
        <end position="150"/>
    </location>
</feature>
<dbReference type="EMBL" id="JASPKZ010008855">
    <property type="protein sequence ID" value="KAJ9578904.1"/>
    <property type="molecule type" value="Genomic_DNA"/>
</dbReference>
<evidence type="ECO:0000256" key="1">
    <source>
        <dbReference type="SAM" id="Phobius"/>
    </source>
</evidence>
<gene>
    <name evidence="2" type="ORF">L9F63_004861</name>
</gene>
<keyword evidence="1" id="KW-1133">Transmembrane helix</keyword>
<feature type="non-terminal residue" evidence="2">
    <location>
        <position position="281"/>
    </location>
</feature>
<proteinExistence type="predicted"/>